<dbReference type="InterPro" id="IPR002818">
    <property type="entry name" value="DJ-1/PfpI"/>
</dbReference>
<dbReference type="NCBIfam" id="TIGR01383">
    <property type="entry name" value="not_thiJ"/>
    <property type="match status" value="1"/>
</dbReference>
<dbReference type="Gene3D" id="3.40.50.880">
    <property type="match status" value="1"/>
</dbReference>
<name>A0A418XWI8_9GAMM</name>
<dbReference type="SUPFAM" id="SSF52317">
    <property type="entry name" value="Class I glutamine amidotransferase-like"/>
    <property type="match status" value="1"/>
</dbReference>
<organism evidence="3 4">
    <name type="scientific">Alcanivorax profundi</name>
    <dbReference type="NCBI Taxonomy" id="2338368"/>
    <lineage>
        <taxon>Bacteria</taxon>
        <taxon>Pseudomonadati</taxon>
        <taxon>Pseudomonadota</taxon>
        <taxon>Gammaproteobacteria</taxon>
        <taxon>Oceanospirillales</taxon>
        <taxon>Alcanivoracaceae</taxon>
        <taxon>Alcanivorax</taxon>
    </lineage>
</organism>
<dbReference type="FunFam" id="3.40.50.880:FF:000015">
    <property type="entry name" value="Protein DJ-1 homolog C"/>
    <property type="match status" value="1"/>
</dbReference>
<protein>
    <submittedName>
        <fullName evidence="3">DJ-1 family protein</fullName>
    </submittedName>
</protein>
<reference evidence="3 4" key="1">
    <citation type="submission" date="2018-09" db="EMBL/GenBank/DDBJ databases">
        <title>Alcanivorax profundi sp. nov., isolated from 1000 m-depth seawater of the Mariana Trench.</title>
        <authorList>
            <person name="Liu J."/>
        </authorList>
    </citation>
    <scope>NUCLEOTIDE SEQUENCE [LARGE SCALE GENOMIC DNA]</scope>
    <source>
        <strain evidence="3 4">MTEO17</strain>
    </source>
</reference>
<dbReference type="RefSeq" id="WP_022986836.1">
    <property type="nucleotide sequence ID" value="NZ_CAXGPP010000002.1"/>
</dbReference>
<evidence type="ECO:0000256" key="1">
    <source>
        <dbReference type="ARBA" id="ARBA00022737"/>
    </source>
</evidence>
<dbReference type="PANTHER" id="PTHR48094">
    <property type="entry name" value="PROTEIN/NUCLEIC ACID DEGLYCASE DJ-1-RELATED"/>
    <property type="match status" value="1"/>
</dbReference>
<dbReference type="GO" id="GO:1903189">
    <property type="term" value="P:glyoxal metabolic process"/>
    <property type="evidence" value="ECO:0007669"/>
    <property type="project" value="TreeGrafter"/>
</dbReference>
<dbReference type="EMBL" id="QYYA01000003">
    <property type="protein sequence ID" value="RJG17187.1"/>
    <property type="molecule type" value="Genomic_DNA"/>
</dbReference>
<evidence type="ECO:0000259" key="2">
    <source>
        <dbReference type="Pfam" id="PF01965"/>
    </source>
</evidence>
<comment type="caution">
    <text evidence="3">The sequence shown here is derived from an EMBL/GenBank/DDBJ whole genome shotgun (WGS) entry which is preliminary data.</text>
</comment>
<accession>A0A418XWI8</accession>
<dbReference type="GO" id="GO:0005737">
    <property type="term" value="C:cytoplasm"/>
    <property type="evidence" value="ECO:0007669"/>
    <property type="project" value="UniProtKB-ARBA"/>
</dbReference>
<dbReference type="Proteomes" id="UP000283734">
    <property type="component" value="Unassembled WGS sequence"/>
</dbReference>
<dbReference type="OrthoDB" id="9803764at2"/>
<dbReference type="AlphaFoldDB" id="A0A418XWI8"/>
<dbReference type="InterPro" id="IPR006287">
    <property type="entry name" value="DJ-1"/>
</dbReference>
<feature type="domain" description="DJ-1/PfpI" evidence="2">
    <location>
        <begin position="4"/>
        <end position="165"/>
    </location>
</feature>
<dbReference type="InterPro" id="IPR050325">
    <property type="entry name" value="Prot/Nucl_acid_deglycase"/>
</dbReference>
<dbReference type="CDD" id="cd03135">
    <property type="entry name" value="GATase1_DJ-1"/>
    <property type="match status" value="1"/>
</dbReference>
<dbReference type="InterPro" id="IPR029062">
    <property type="entry name" value="Class_I_gatase-like"/>
</dbReference>
<keyword evidence="4" id="KW-1185">Reference proteome</keyword>
<proteinExistence type="predicted"/>
<keyword evidence="1" id="KW-0677">Repeat</keyword>
<gene>
    <name evidence="3" type="ORF">D4A39_10650</name>
</gene>
<sequence>MPTALIPIADGSEDIETVTLIDVLRRADIEVTVASVTGKPGIVAARGTRIEADALIDDLVDTPYDLIVLPGGMPGADALGSNEKLIAKLKHQKASRRFYGAICAAPAVALAPHGLLDDVEATGHPFFTDALPNKQRLEERVVQDGHCLTSRGPGTALEFALALVDALCGREKRDEVATPMVI</sequence>
<dbReference type="PANTHER" id="PTHR48094:SF12">
    <property type="entry name" value="PARKINSON DISEASE PROTEIN 7 HOMOLOG"/>
    <property type="match status" value="1"/>
</dbReference>
<evidence type="ECO:0000313" key="3">
    <source>
        <dbReference type="EMBL" id="RJG17187.1"/>
    </source>
</evidence>
<dbReference type="Pfam" id="PF01965">
    <property type="entry name" value="DJ-1_PfpI"/>
    <property type="match status" value="1"/>
</dbReference>
<evidence type="ECO:0000313" key="4">
    <source>
        <dbReference type="Proteomes" id="UP000283734"/>
    </source>
</evidence>